<dbReference type="Proteomes" id="UP000676169">
    <property type="component" value="Chromosome"/>
</dbReference>
<dbReference type="KEGG" id="lamb:KBB96_15185"/>
<keyword evidence="2" id="KW-1185">Reference proteome</keyword>
<reference evidence="1" key="1">
    <citation type="submission" date="2021-04" db="EMBL/GenBank/DDBJ databases">
        <title>Luteolibacter sp. 32A isolated from the skin of an Anderson's salamander (Ambystoma andersonii).</title>
        <authorList>
            <person name="Spergser J."/>
            <person name="Busse H.-J."/>
        </authorList>
    </citation>
    <scope>NUCLEOTIDE SEQUENCE</scope>
    <source>
        <strain evidence="1">32A</strain>
    </source>
</reference>
<accession>A0A975IYG4</accession>
<evidence type="ECO:0000313" key="2">
    <source>
        <dbReference type="Proteomes" id="UP000676169"/>
    </source>
</evidence>
<protein>
    <submittedName>
        <fullName evidence="1">Uncharacterized protein</fullName>
    </submittedName>
</protein>
<organism evidence="1 2">
    <name type="scientific">Luteolibacter ambystomatis</name>
    <dbReference type="NCBI Taxonomy" id="2824561"/>
    <lineage>
        <taxon>Bacteria</taxon>
        <taxon>Pseudomonadati</taxon>
        <taxon>Verrucomicrobiota</taxon>
        <taxon>Verrucomicrobiia</taxon>
        <taxon>Verrucomicrobiales</taxon>
        <taxon>Verrucomicrobiaceae</taxon>
        <taxon>Luteolibacter</taxon>
    </lineage>
</organism>
<proteinExistence type="predicted"/>
<name>A0A975IYG4_9BACT</name>
<sequence length="85" mass="9989">MRNLLRHIGSFWISRFGSPVRDEVTGELLGRAIILVWRGRIHVIGFTGGMPLKPVFRTQDRVRYWRQSLGFTRPEQPDFPRKLPD</sequence>
<evidence type="ECO:0000313" key="1">
    <source>
        <dbReference type="EMBL" id="QUE50207.1"/>
    </source>
</evidence>
<dbReference type="RefSeq" id="WP_211630315.1">
    <property type="nucleotide sequence ID" value="NZ_CP073100.1"/>
</dbReference>
<dbReference type="EMBL" id="CP073100">
    <property type="protein sequence ID" value="QUE50207.1"/>
    <property type="molecule type" value="Genomic_DNA"/>
</dbReference>
<dbReference type="AlphaFoldDB" id="A0A975IYG4"/>
<gene>
    <name evidence="1" type="ORF">KBB96_15185</name>
</gene>